<protein>
    <submittedName>
        <fullName evidence="2">Predicted nucleic acid-binding protein, contains PIN domain</fullName>
    </submittedName>
</protein>
<dbReference type="SUPFAM" id="SSF88723">
    <property type="entry name" value="PIN domain-like"/>
    <property type="match status" value="1"/>
</dbReference>
<feature type="domain" description="PIN" evidence="1">
    <location>
        <begin position="72"/>
        <end position="182"/>
    </location>
</feature>
<evidence type="ECO:0000259" key="1">
    <source>
        <dbReference type="Pfam" id="PF01850"/>
    </source>
</evidence>
<dbReference type="Gene3D" id="3.40.50.1010">
    <property type="entry name" value="5'-nuclease"/>
    <property type="match status" value="1"/>
</dbReference>
<dbReference type="Pfam" id="PF01850">
    <property type="entry name" value="PIN"/>
    <property type="match status" value="1"/>
</dbReference>
<dbReference type="EMBL" id="CAADFE010000057">
    <property type="protein sequence ID" value="VFJ74071.1"/>
    <property type="molecule type" value="Genomic_DNA"/>
</dbReference>
<dbReference type="InterPro" id="IPR029060">
    <property type="entry name" value="PIN-like_dom_sf"/>
</dbReference>
<dbReference type="PANTHER" id="PTHR38826">
    <property type="entry name" value="RIBONUCLEASE VAPC13"/>
    <property type="match status" value="1"/>
</dbReference>
<dbReference type="AlphaFoldDB" id="A0A450TXP6"/>
<organism evidence="2">
    <name type="scientific">Candidatus Kentrum sp. FW</name>
    <dbReference type="NCBI Taxonomy" id="2126338"/>
    <lineage>
        <taxon>Bacteria</taxon>
        <taxon>Pseudomonadati</taxon>
        <taxon>Pseudomonadota</taxon>
        <taxon>Gammaproteobacteria</taxon>
        <taxon>Candidatus Kentrum</taxon>
    </lineage>
</organism>
<sequence>MQNVRISDDVAFLLRELTEREHISSANLIAQLIKLYKNKMMKRDELKDFSNLIGKTYQGLPLIWKRRMNTSFIDTNIVIYSLGQDDAKQDVAIRLLSKSPVVSVQVLSEAANIMRRKLGFELSSIRTVVERIANECETIQSLNYYTLQKGLDLSVRYGFSHYDSLIVASALEAGCTKLYSEDMHHALTVNRILTIIKIFSDVSRY</sequence>
<gene>
    <name evidence="2" type="ORF">BECKFW1821C_GA0114237_105716</name>
</gene>
<dbReference type="PANTHER" id="PTHR38826:SF5">
    <property type="entry name" value="RIBONUCLEASE VAPC13"/>
    <property type="match status" value="1"/>
</dbReference>
<name>A0A450TXP6_9GAMM</name>
<accession>A0A450TXP6</accession>
<evidence type="ECO:0000313" key="2">
    <source>
        <dbReference type="EMBL" id="VFJ74071.1"/>
    </source>
</evidence>
<dbReference type="InterPro" id="IPR002716">
    <property type="entry name" value="PIN_dom"/>
</dbReference>
<dbReference type="InterPro" id="IPR052106">
    <property type="entry name" value="PINc/VapC_TA"/>
</dbReference>
<proteinExistence type="predicted"/>
<reference evidence="2" key="1">
    <citation type="submission" date="2019-02" db="EMBL/GenBank/DDBJ databases">
        <authorList>
            <person name="Gruber-Vodicka R. H."/>
            <person name="Seah K. B. B."/>
        </authorList>
    </citation>
    <scope>NUCLEOTIDE SEQUENCE</scope>
    <source>
        <strain evidence="2">BECK_BZ131</strain>
    </source>
</reference>
<dbReference type="CDD" id="cd18692">
    <property type="entry name" value="PIN_VapC-like"/>
    <property type="match status" value="1"/>
</dbReference>